<evidence type="ECO:0000259" key="1">
    <source>
        <dbReference type="PROSITE" id="PS50093"/>
    </source>
</evidence>
<sequence length="1151" mass="123275">MGRSLQSMLLLIIVLLWFPGKLLATGMFFIQNQGQWEREVLFRTEIPGGFLFLKQKSIVYVMYDAAAVAARHAGKSHTEALARHADPPETIGAHGVEMFFENAAANAAVVPSKALPTSYSYFMGSDESKWARNAGAYQEVRYKGIYPGIDLRVYTHQFTLKYEFIVSPGADPARISLAYQGAEQLSLNENGQIVVKTSVGQFREAEPFTFQEVNGGKKPVSSKFALAGSNTVRFALESYDHTCELTIDPELIFSTYSGSTADNWGHTATYDAAGNLYSGGTVFGLGFPATQGAFQVRFGGLVDVAILKFSPDGSQLLYATYLGGQDTDLPTSLIVNSKNELLILGTTGSDNFPVRSDAFQKTFGKGVRTRPISGLDLTNGSDIFISKLSADGRQLAASTYLGGDMNDGVSQTSFFTIHNYGDPFRGEIVVDAADNVLIASSTNSGNFPLKNPGQTRLGGYQDGIVSKLDPALSTLLWSTYIGAEKEETAFGLKVLPNGDVYVTGSTTSIALPGTKGAYQPALKGSEDAYIAKFSGDKLVKTTYLGTDSQDAGYLLDLDPAGNVCIYGLTNGSYPVSEGVYSNAKSGQFVHALDASLTTSVFSTIIGSGRGTPDISPTAFLVSECGNIYLAGWGGSVNSQTNNNPLSSTSNLPVTEDAMQKVTNGNNFYIAILEQGARSLLYATFFGSSSRNNEVEGDHVDGGTSRFDKNGTIYHATCACGGSNFPVTPQAWSKTNKSENCNNAAFKIDIDRLRADFDVYAGETKDVTTGCAPLALSFANTSEGGIDYIWQVNGNTISREEDGPEYVFNQPGEYIIKLTAYNQLSCKRMDVAEKKVTVVTLNTTVMPDTTVCENTTLQLRAGGGTSYQWTPAQGLSNAASASPSVTVQQTTDFSVVISNAAGCKVTRTVKVVVNKKTDFAGMPDTEVCVGATVTLTVAGDAGQYVWQAADGLEQTTGNSVTVKPEKTTVYTVQGIYADGCKPVRQIRVTVDRSYQPELSIIQSGGACNEAFLYTMSDPAGKGVRYVWDLGNGVGQVGQTVTNYQYGTEGEYTVTVTAYNAAGCALTASKMIRAAPAFTLSNVITPNGDGKNDFFVVPVPGSNFEVFNRWGKSVFKAADYRNDWGKGIGNGTYFYVVDTPQGTHCKGWVEVLE</sequence>
<dbReference type="PANTHER" id="PTHR35580">
    <property type="entry name" value="CELL SURFACE GLYCOPROTEIN (S-LAYER PROTEIN)-LIKE PROTEIN"/>
    <property type="match status" value="1"/>
</dbReference>
<evidence type="ECO:0000313" key="3">
    <source>
        <dbReference type="Proteomes" id="UP000612680"/>
    </source>
</evidence>
<dbReference type="InterPro" id="IPR052918">
    <property type="entry name" value="Motility_Chemotaxis_Reg"/>
</dbReference>
<dbReference type="PANTHER" id="PTHR35580:SF1">
    <property type="entry name" value="PHYTASE-LIKE DOMAIN-CONTAINING PROTEIN"/>
    <property type="match status" value="1"/>
</dbReference>
<proteinExistence type="predicted"/>
<dbReference type="InterPro" id="IPR057708">
    <property type="entry name" value="DUF7948"/>
</dbReference>
<dbReference type="CDD" id="cd00146">
    <property type="entry name" value="PKD"/>
    <property type="match status" value="1"/>
</dbReference>
<name>A0ABX7IDA8_9BACT</name>
<dbReference type="InterPro" id="IPR000601">
    <property type="entry name" value="PKD_dom"/>
</dbReference>
<dbReference type="Pfam" id="PF00801">
    <property type="entry name" value="PKD"/>
    <property type="match status" value="1"/>
</dbReference>
<dbReference type="Gene3D" id="2.60.40.10">
    <property type="entry name" value="Immunoglobulins"/>
    <property type="match status" value="2"/>
</dbReference>
<dbReference type="InterPro" id="IPR035986">
    <property type="entry name" value="PKD_dom_sf"/>
</dbReference>
<dbReference type="InterPro" id="IPR022409">
    <property type="entry name" value="PKD/Chitinase_dom"/>
</dbReference>
<evidence type="ECO:0000313" key="2">
    <source>
        <dbReference type="EMBL" id="QRR03790.1"/>
    </source>
</evidence>
<dbReference type="Proteomes" id="UP000612680">
    <property type="component" value="Chromosome"/>
</dbReference>
<organism evidence="2 3">
    <name type="scientific">Dyadobacter sandarakinus</name>
    <dbReference type="NCBI Taxonomy" id="2747268"/>
    <lineage>
        <taxon>Bacteria</taxon>
        <taxon>Pseudomonadati</taxon>
        <taxon>Bacteroidota</taxon>
        <taxon>Cytophagia</taxon>
        <taxon>Cytophagales</taxon>
        <taxon>Spirosomataceae</taxon>
        <taxon>Dyadobacter</taxon>
    </lineage>
</organism>
<gene>
    <name evidence="2" type="ORF">HWI92_24195</name>
</gene>
<dbReference type="SMART" id="SM00089">
    <property type="entry name" value="PKD"/>
    <property type="match status" value="2"/>
</dbReference>
<keyword evidence="3" id="KW-1185">Reference proteome</keyword>
<dbReference type="Pfam" id="PF25778">
    <property type="entry name" value="DUF7948"/>
    <property type="match status" value="1"/>
</dbReference>
<dbReference type="PROSITE" id="PS50093">
    <property type="entry name" value="PKD"/>
    <property type="match status" value="1"/>
</dbReference>
<protein>
    <submittedName>
        <fullName evidence="2">Gliding motility-associated C-terminal domain-containing protein</fullName>
    </submittedName>
</protein>
<dbReference type="SUPFAM" id="SSF49299">
    <property type="entry name" value="PKD domain"/>
    <property type="match status" value="2"/>
</dbReference>
<feature type="domain" description="PKD" evidence="1">
    <location>
        <begin position="1018"/>
        <end position="1067"/>
    </location>
</feature>
<dbReference type="InterPro" id="IPR013783">
    <property type="entry name" value="Ig-like_fold"/>
</dbReference>
<dbReference type="EMBL" id="CP056775">
    <property type="protein sequence ID" value="QRR03790.1"/>
    <property type="molecule type" value="Genomic_DNA"/>
</dbReference>
<reference evidence="2 3" key="1">
    <citation type="submission" date="2020-06" db="EMBL/GenBank/DDBJ databases">
        <title>Dyadobacter sandarakinus sp. nov., isolated from the soil of the Arctic Yellow River Station.</title>
        <authorList>
            <person name="Zhang Y."/>
            <person name="Peng F."/>
        </authorList>
    </citation>
    <scope>NUCLEOTIDE SEQUENCE [LARGE SCALE GENOMIC DNA]</scope>
    <source>
        <strain evidence="2 3">Q3-56</strain>
    </source>
</reference>
<dbReference type="Pfam" id="PF13585">
    <property type="entry name" value="CHU_C"/>
    <property type="match status" value="1"/>
</dbReference>
<accession>A0ABX7IDA8</accession>